<evidence type="ECO:0000313" key="2">
    <source>
        <dbReference type="EMBL" id="KAH7250463.1"/>
    </source>
</evidence>
<dbReference type="AlphaFoldDB" id="A0A9P9H530"/>
<reference evidence="2" key="1">
    <citation type="journal article" date="2021" name="Nat. Commun.">
        <title>Genetic determinants of endophytism in the Arabidopsis root mycobiome.</title>
        <authorList>
            <person name="Mesny F."/>
            <person name="Miyauchi S."/>
            <person name="Thiergart T."/>
            <person name="Pickel B."/>
            <person name="Atanasova L."/>
            <person name="Karlsson M."/>
            <person name="Huettel B."/>
            <person name="Barry K.W."/>
            <person name="Haridas S."/>
            <person name="Chen C."/>
            <person name="Bauer D."/>
            <person name="Andreopoulos W."/>
            <person name="Pangilinan J."/>
            <person name="LaButti K."/>
            <person name="Riley R."/>
            <person name="Lipzen A."/>
            <person name="Clum A."/>
            <person name="Drula E."/>
            <person name="Henrissat B."/>
            <person name="Kohler A."/>
            <person name="Grigoriev I.V."/>
            <person name="Martin F.M."/>
            <person name="Hacquard S."/>
        </authorList>
    </citation>
    <scope>NUCLEOTIDE SEQUENCE</scope>
    <source>
        <strain evidence="2">FSSC 5 MPI-SDFR-AT-0091</strain>
    </source>
</reference>
<evidence type="ECO:0000256" key="1">
    <source>
        <dbReference type="SAM" id="MobiDB-lite"/>
    </source>
</evidence>
<dbReference type="Proteomes" id="UP000736672">
    <property type="component" value="Unassembled WGS sequence"/>
</dbReference>
<dbReference type="EMBL" id="JAGTJS010000012">
    <property type="protein sequence ID" value="KAH7250463.1"/>
    <property type="molecule type" value="Genomic_DNA"/>
</dbReference>
<organism evidence="2 3">
    <name type="scientific">Fusarium solani</name>
    <name type="common">Filamentous fungus</name>
    <dbReference type="NCBI Taxonomy" id="169388"/>
    <lineage>
        <taxon>Eukaryota</taxon>
        <taxon>Fungi</taxon>
        <taxon>Dikarya</taxon>
        <taxon>Ascomycota</taxon>
        <taxon>Pezizomycotina</taxon>
        <taxon>Sordariomycetes</taxon>
        <taxon>Hypocreomycetidae</taxon>
        <taxon>Hypocreales</taxon>
        <taxon>Nectriaceae</taxon>
        <taxon>Fusarium</taxon>
        <taxon>Fusarium solani species complex</taxon>
    </lineage>
</organism>
<feature type="compositionally biased region" description="Basic and acidic residues" evidence="1">
    <location>
        <begin position="1"/>
        <end position="11"/>
    </location>
</feature>
<protein>
    <submittedName>
        <fullName evidence="2">Uncharacterized protein</fullName>
    </submittedName>
</protein>
<evidence type="ECO:0000313" key="3">
    <source>
        <dbReference type="Proteomes" id="UP000736672"/>
    </source>
</evidence>
<feature type="region of interest" description="Disordered" evidence="1">
    <location>
        <begin position="1"/>
        <end position="42"/>
    </location>
</feature>
<keyword evidence="3" id="KW-1185">Reference proteome</keyword>
<feature type="compositionally biased region" description="Polar residues" evidence="1">
    <location>
        <begin position="12"/>
        <end position="38"/>
    </location>
</feature>
<name>A0A9P9H530_FUSSL</name>
<comment type="caution">
    <text evidence="2">The sequence shown here is derived from an EMBL/GenBank/DDBJ whole genome shotgun (WGS) entry which is preliminary data.</text>
</comment>
<accession>A0A9P9H530</accession>
<proteinExistence type="predicted"/>
<sequence length="287" mass="31610">MKDNKVSKQEQRSIWTKETPKNKQNNNTAWSNSASISTGKPLDSSILKNRRKTVTSICSIQHMFDSPYFFFFNPLSYTRTIHSHPGEQFVASDRTQIGSSDGELISRDITSAAGVPLNPFKVGCASSPFPLCLFGQDLPDDVLVLDFCAIGCLPALVLPAPRPLCYTVDRVLAVGEDLDRLLQGCNLECSQYGHQFSSLVRLGQAGEPLREVTLVMVSEVDAQSGTSAGSAVGATAAVGVDLEHIFHRPRTRNLIRDPLGLLGRWLLGLKFEYWLRFGLRVRSSLLP</sequence>
<gene>
    <name evidence="2" type="ORF">B0J15DRAFT_42790</name>
</gene>